<dbReference type="InterPro" id="IPR033747">
    <property type="entry name" value="PurE_ClassI"/>
</dbReference>
<dbReference type="InterPro" id="IPR054350">
    <property type="entry name" value="PurT/PurK_preATP-grasp"/>
</dbReference>
<evidence type="ECO:0000256" key="4">
    <source>
        <dbReference type="ARBA" id="ARBA00012329"/>
    </source>
</evidence>
<dbReference type="PANTHER" id="PTHR11609:SF5">
    <property type="entry name" value="PHOSPHORIBOSYLAMINOIMIDAZOLE CARBOXYLASE"/>
    <property type="match status" value="1"/>
</dbReference>
<evidence type="ECO:0000259" key="12">
    <source>
        <dbReference type="PROSITE" id="PS50975"/>
    </source>
</evidence>
<dbReference type="Gene3D" id="3.30.1490.20">
    <property type="entry name" value="ATP-grasp fold, A domain"/>
    <property type="match status" value="1"/>
</dbReference>
<evidence type="ECO:0000256" key="8">
    <source>
        <dbReference type="ARBA" id="ARBA00022840"/>
    </source>
</evidence>
<dbReference type="NCBIfam" id="TIGR01162">
    <property type="entry name" value="purE"/>
    <property type="match status" value="1"/>
</dbReference>
<keyword evidence="7" id="KW-0210">Decarboxylase</keyword>
<comment type="similarity">
    <text evidence="3">In the C-terminal section; belongs to the AIR carboxylase family. Class I subfamily.</text>
</comment>
<dbReference type="GO" id="GO:0004638">
    <property type="term" value="F:phosphoribosylaminoimidazole carboxylase activity"/>
    <property type="evidence" value="ECO:0007669"/>
    <property type="project" value="UniProtKB-EC"/>
</dbReference>
<dbReference type="GO" id="GO:0005524">
    <property type="term" value="F:ATP binding"/>
    <property type="evidence" value="ECO:0007669"/>
    <property type="project" value="UniProtKB-UniRule"/>
</dbReference>
<dbReference type="SUPFAM" id="SSF52255">
    <property type="entry name" value="N5-CAIR mutase (phosphoribosylaminoimidazole carboxylase, PurE)"/>
    <property type="match status" value="1"/>
</dbReference>
<proteinExistence type="inferred from homology"/>
<dbReference type="Gene3D" id="3.30.470.20">
    <property type="entry name" value="ATP-grasp fold, B domain"/>
    <property type="match status" value="1"/>
</dbReference>
<feature type="domain" description="ATP-grasp" evidence="12">
    <location>
        <begin position="122"/>
        <end position="326"/>
    </location>
</feature>
<dbReference type="NCBIfam" id="NF004679">
    <property type="entry name" value="PRK06019.1-5"/>
    <property type="match status" value="1"/>
</dbReference>
<keyword evidence="9" id="KW-0456">Lyase</keyword>
<dbReference type="SUPFAM" id="SSF52440">
    <property type="entry name" value="PreATP-grasp domain"/>
    <property type="match status" value="1"/>
</dbReference>
<evidence type="ECO:0000256" key="7">
    <source>
        <dbReference type="ARBA" id="ARBA00022793"/>
    </source>
</evidence>
<dbReference type="SUPFAM" id="SSF56059">
    <property type="entry name" value="Glutathione synthetase ATP-binding domain-like"/>
    <property type="match status" value="1"/>
</dbReference>
<dbReference type="NCBIfam" id="TIGR01161">
    <property type="entry name" value="purK"/>
    <property type="match status" value="1"/>
</dbReference>
<dbReference type="UniPathway" id="UPA00074">
    <property type="reaction ID" value="UER00130"/>
</dbReference>
<dbReference type="InterPro" id="IPR016185">
    <property type="entry name" value="PreATP-grasp_dom_sf"/>
</dbReference>
<dbReference type="Pfam" id="PF22660">
    <property type="entry name" value="RS_preATP-grasp-like"/>
    <property type="match status" value="1"/>
</dbReference>
<keyword evidence="8 11" id="KW-0067">ATP-binding</keyword>
<comment type="catalytic activity">
    <reaction evidence="1">
        <text>5-amino-1-(5-phospho-D-ribosyl)imidazole-4-carboxylate + H(+) = 5-amino-1-(5-phospho-beta-D-ribosyl)imidazole + CO2</text>
        <dbReference type="Rhea" id="RHEA:10792"/>
        <dbReference type="ChEBI" id="CHEBI:15378"/>
        <dbReference type="ChEBI" id="CHEBI:16526"/>
        <dbReference type="ChEBI" id="CHEBI:77657"/>
        <dbReference type="ChEBI" id="CHEBI:137981"/>
        <dbReference type="EC" id="4.1.1.21"/>
    </reaction>
</comment>
<evidence type="ECO:0000256" key="11">
    <source>
        <dbReference type="PROSITE-ProRule" id="PRU00409"/>
    </source>
</evidence>
<dbReference type="Pfam" id="PF00731">
    <property type="entry name" value="AIRC"/>
    <property type="match status" value="1"/>
</dbReference>
<gene>
    <name evidence="13" type="ORF">CDEB00056_LOCUS12960</name>
</gene>
<dbReference type="InterPro" id="IPR000031">
    <property type="entry name" value="PurE_dom"/>
</dbReference>
<dbReference type="GO" id="GO:0006189">
    <property type="term" value="P:'de novo' IMP biosynthetic process"/>
    <property type="evidence" value="ECO:0007669"/>
    <property type="project" value="UniProtKB-UniPathway"/>
</dbReference>
<dbReference type="Pfam" id="PF02222">
    <property type="entry name" value="ATP-grasp"/>
    <property type="match status" value="1"/>
</dbReference>
<evidence type="ECO:0000313" key="13">
    <source>
        <dbReference type="EMBL" id="CAE0468107.1"/>
    </source>
</evidence>
<dbReference type="InterPro" id="IPR040686">
    <property type="entry name" value="PurK_C"/>
</dbReference>
<protein>
    <recommendedName>
        <fullName evidence="4">phosphoribosylaminoimidazole carboxylase</fullName>
        <ecNumber evidence="4">4.1.1.21</ecNumber>
    </recommendedName>
    <alternativeName>
        <fullName evidence="10">AIR carboxylase</fullName>
    </alternativeName>
</protein>
<dbReference type="EC" id="4.1.1.21" evidence="4"/>
<evidence type="ECO:0000256" key="10">
    <source>
        <dbReference type="ARBA" id="ARBA00031607"/>
    </source>
</evidence>
<dbReference type="SMART" id="SM01001">
    <property type="entry name" value="AIRC"/>
    <property type="match status" value="1"/>
</dbReference>
<dbReference type="PROSITE" id="PS50975">
    <property type="entry name" value="ATP_GRASP"/>
    <property type="match status" value="1"/>
</dbReference>
<keyword evidence="6" id="KW-0658">Purine biosynthesis</keyword>
<dbReference type="PANTHER" id="PTHR11609">
    <property type="entry name" value="PURINE BIOSYNTHESIS PROTEIN 6/7, PUR6/7"/>
    <property type="match status" value="1"/>
</dbReference>
<dbReference type="HAMAP" id="MF_01929">
    <property type="entry name" value="PurE_classI"/>
    <property type="match status" value="1"/>
</dbReference>
<dbReference type="Gene3D" id="3.40.50.20">
    <property type="match status" value="1"/>
</dbReference>
<dbReference type="SUPFAM" id="SSF51246">
    <property type="entry name" value="Rudiment single hybrid motif"/>
    <property type="match status" value="1"/>
</dbReference>
<keyword evidence="5 11" id="KW-0547">Nucleotide-binding</keyword>
<dbReference type="InterPro" id="IPR011054">
    <property type="entry name" value="Rudment_hybrid_motif"/>
</dbReference>
<dbReference type="InterPro" id="IPR005875">
    <property type="entry name" value="PurK"/>
</dbReference>
<evidence type="ECO:0000256" key="1">
    <source>
        <dbReference type="ARBA" id="ARBA00001244"/>
    </source>
</evidence>
<evidence type="ECO:0000256" key="6">
    <source>
        <dbReference type="ARBA" id="ARBA00022755"/>
    </source>
</evidence>
<comment type="pathway">
    <text evidence="2">Purine metabolism; IMP biosynthesis via de novo pathway; 5-amino-1-(5-phospho-D-ribosyl)imidazole-4-carboxylate from 5-amino-1-(5-phospho-D-ribosyl)imidazole (carboxylase route): step 1/1.</text>
</comment>
<dbReference type="InterPro" id="IPR011761">
    <property type="entry name" value="ATP-grasp"/>
</dbReference>
<dbReference type="PIRSF" id="PIRSF001340">
    <property type="entry name" value="AIR_carboxylase"/>
    <property type="match status" value="1"/>
</dbReference>
<dbReference type="GO" id="GO:0046872">
    <property type="term" value="F:metal ion binding"/>
    <property type="evidence" value="ECO:0007669"/>
    <property type="project" value="InterPro"/>
</dbReference>
<dbReference type="InterPro" id="IPR013815">
    <property type="entry name" value="ATP_grasp_subdomain_1"/>
</dbReference>
<dbReference type="HAMAP" id="MF_01928">
    <property type="entry name" value="PurK"/>
    <property type="match status" value="1"/>
</dbReference>
<dbReference type="Gene3D" id="3.40.50.1970">
    <property type="match status" value="1"/>
</dbReference>
<dbReference type="InterPro" id="IPR003135">
    <property type="entry name" value="ATP-grasp_carboxylate-amine"/>
</dbReference>
<dbReference type="Pfam" id="PF17769">
    <property type="entry name" value="PurK_C"/>
    <property type="match status" value="1"/>
</dbReference>
<evidence type="ECO:0000256" key="3">
    <source>
        <dbReference type="ARBA" id="ARBA00006114"/>
    </source>
</evidence>
<evidence type="ECO:0000256" key="2">
    <source>
        <dbReference type="ARBA" id="ARBA00004747"/>
    </source>
</evidence>
<dbReference type="InterPro" id="IPR016301">
    <property type="entry name" value="Ade2_fungi/plant"/>
</dbReference>
<evidence type="ECO:0000256" key="5">
    <source>
        <dbReference type="ARBA" id="ARBA00022741"/>
    </source>
</evidence>
<dbReference type="AlphaFoldDB" id="A0A7S3Q7C4"/>
<name>A0A7S3Q7C4_9STRA</name>
<sequence length="601" mass="63306">MANSRKSLPTEPKALRVGCIGGGQLGRMMALEAPRLNIQMSFLDPAGDDCPAAAAAGKQSITLKGGLNDESKLRELAANCDVVTCEIEHIGTEVLQKLESEGINVQPSGHVVKIIQDKYVQKEHFAKHGIPLPPYVDIPDIKSIHDAADKFGLPLMLKSRLGAYDGRGNSVLKEVSDEAISDALNSLGMDAEKAKNGGKLDLYAEGWINFHSEVAVMVVRSTTGETSAYPAVTAIQTDSICRVVLVPARGVPEALRHKCEDIASKAIDCLGNGASGVFGVELFIAEVNGQLDILLNEVAPRPHNTGHYTQDACAVSQFENHLRAVCGLPLGDTSLSVGASAMVNVLGAKSGTIEDTMRGSNAALAMPRATVHCYGKAGCRAGRKMGHINLTADSHGELDQALVKLLELEDISPSVIPGGLGKSPLVGIIMGSQSDLPAMQAAVEIMKEFDIPYEVDIVSAHRTPDKLCAYSRGAASKGLQVIIAGAGGAAHLPGMVAAMTPLPVVGVPIKTSTLNGQDSLLSIVQMPRGIPVATVAIGNAMNAGLLAVRCLCASRPELREKMELYQKTMKEKVDKMSASLIELGSDAFLDAMENKSTSVNV</sequence>
<organism evidence="13">
    <name type="scientific">Chaetoceros debilis</name>
    <dbReference type="NCBI Taxonomy" id="122233"/>
    <lineage>
        <taxon>Eukaryota</taxon>
        <taxon>Sar</taxon>
        <taxon>Stramenopiles</taxon>
        <taxon>Ochrophyta</taxon>
        <taxon>Bacillariophyta</taxon>
        <taxon>Coscinodiscophyceae</taxon>
        <taxon>Chaetocerotophycidae</taxon>
        <taxon>Chaetocerotales</taxon>
        <taxon>Chaetocerotaceae</taxon>
        <taxon>Chaetoceros</taxon>
    </lineage>
</organism>
<reference evidence="13" key="1">
    <citation type="submission" date="2021-01" db="EMBL/GenBank/DDBJ databases">
        <authorList>
            <person name="Corre E."/>
            <person name="Pelletier E."/>
            <person name="Niang G."/>
            <person name="Scheremetjew M."/>
            <person name="Finn R."/>
            <person name="Kale V."/>
            <person name="Holt S."/>
            <person name="Cochrane G."/>
            <person name="Meng A."/>
            <person name="Brown T."/>
            <person name="Cohen L."/>
        </authorList>
    </citation>
    <scope>NUCLEOTIDE SEQUENCE</scope>
    <source>
        <strain evidence="13">MM31A-1</strain>
    </source>
</reference>
<dbReference type="EMBL" id="HBIO01016846">
    <property type="protein sequence ID" value="CAE0468107.1"/>
    <property type="molecule type" value="Transcribed_RNA"/>
</dbReference>
<accession>A0A7S3Q7C4</accession>
<evidence type="ECO:0000256" key="9">
    <source>
        <dbReference type="ARBA" id="ARBA00023239"/>
    </source>
</evidence>